<dbReference type="RefSeq" id="WP_271633034.1">
    <property type="nucleotide sequence ID" value="NZ_CP094970.1"/>
</dbReference>
<dbReference type="KEGG" id="sgrg:L0C25_17645"/>
<dbReference type="AlphaFoldDB" id="A0AA46TFL6"/>
<proteinExistence type="predicted"/>
<evidence type="ECO:0000313" key="2">
    <source>
        <dbReference type="Proteomes" id="UP001164390"/>
    </source>
</evidence>
<dbReference type="EMBL" id="CP094970">
    <property type="protein sequence ID" value="UYM04345.1"/>
    <property type="molecule type" value="Genomic_DNA"/>
</dbReference>
<gene>
    <name evidence="1" type="ORF">L0C25_17645</name>
</gene>
<sequence>MADDGSLGALCDRLGIELLAAHGNAVRDTTLSPPRDLDLAFRTRQGVRTDIVSIINAFIDATRYDGVDLMDIARR</sequence>
<keyword evidence="2" id="KW-1185">Reference proteome</keyword>
<dbReference type="Proteomes" id="UP001164390">
    <property type="component" value="Chromosome"/>
</dbReference>
<name>A0AA46TFL6_9ACTN</name>
<organism evidence="1 2">
    <name type="scientific">Solicola gregarius</name>
    <dbReference type="NCBI Taxonomy" id="2908642"/>
    <lineage>
        <taxon>Bacteria</taxon>
        <taxon>Bacillati</taxon>
        <taxon>Actinomycetota</taxon>
        <taxon>Actinomycetes</taxon>
        <taxon>Propionibacteriales</taxon>
        <taxon>Nocardioidaceae</taxon>
        <taxon>Solicola</taxon>
    </lineage>
</organism>
<reference evidence="1" key="1">
    <citation type="submission" date="2022-01" db="EMBL/GenBank/DDBJ databases">
        <title>Nocardioidaceae gen. sp. A5X3R13.</title>
        <authorList>
            <person name="Lopez Marin M.A."/>
            <person name="Uhlik O."/>
        </authorList>
    </citation>
    <scope>NUCLEOTIDE SEQUENCE</scope>
    <source>
        <strain evidence="1">A5X3R13</strain>
    </source>
</reference>
<evidence type="ECO:0000313" key="1">
    <source>
        <dbReference type="EMBL" id="UYM04345.1"/>
    </source>
</evidence>
<protein>
    <submittedName>
        <fullName evidence="1">Uncharacterized protein</fullName>
    </submittedName>
</protein>
<accession>A0AA46TFL6</accession>